<dbReference type="AlphaFoldDB" id="A0A9W9M026"/>
<dbReference type="EMBL" id="JAPQKO010000001">
    <property type="protein sequence ID" value="KAJ5184045.1"/>
    <property type="molecule type" value="Genomic_DNA"/>
</dbReference>
<dbReference type="CDD" id="cd12148">
    <property type="entry name" value="fungal_TF_MHR"/>
    <property type="match status" value="1"/>
</dbReference>
<dbReference type="OrthoDB" id="3163292at2759"/>
<dbReference type="PANTHER" id="PTHR31845">
    <property type="entry name" value="FINGER DOMAIN PROTEIN, PUTATIVE-RELATED"/>
    <property type="match status" value="1"/>
</dbReference>
<evidence type="ECO:0000256" key="4">
    <source>
        <dbReference type="ARBA" id="ARBA00023163"/>
    </source>
</evidence>
<evidence type="ECO:0000256" key="1">
    <source>
        <dbReference type="ARBA" id="ARBA00004123"/>
    </source>
</evidence>
<keyword evidence="4" id="KW-0804">Transcription</keyword>
<evidence type="ECO:0000256" key="2">
    <source>
        <dbReference type="ARBA" id="ARBA00023015"/>
    </source>
</evidence>
<comment type="subcellular location">
    <subcellularLocation>
        <location evidence="1">Nucleus</location>
    </subcellularLocation>
</comment>
<proteinExistence type="predicted"/>
<reference evidence="6" key="1">
    <citation type="submission" date="2022-11" db="EMBL/GenBank/DDBJ databases">
        <authorList>
            <person name="Petersen C."/>
        </authorList>
    </citation>
    <scope>NUCLEOTIDE SEQUENCE</scope>
    <source>
        <strain evidence="6">IBT 21917</strain>
    </source>
</reference>
<keyword evidence="3" id="KW-0238">DNA-binding</keyword>
<gene>
    <name evidence="6" type="ORF">N7492_001661</name>
</gene>
<evidence type="ECO:0000313" key="7">
    <source>
        <dbReference type="Proteomes" id="UP001146351"/>
    </source>
</evidence>
<dbReference type="Proteomes" id="UP001146351">
    <property type="component" value="Unassembled WGS sequence"/>
</dbReference>
<organism evidence="6 7">
    <name type="scientific">Penicillium capsulatum</name>
    <dbReference type="NCBI Taxonomy" id="69766"/>
    <lineage>
        <taxon>Eukaryota</taxon>
        <taxon>Fungi</taxon>
        <taxon>Dikarya</taxon>
        <taxon>Ascomycota</taxon>
        <taxon>Pezizomycotina</taxon>
        <taxon>Eurotiomycetes</taxon>
        <taxon>Eurotiomycetidae</taxon>
        <taxon>Eurotiales</taxon>
        <taxon>Aspergillaceae</taxon>
        <taxon>Penicillium</taxon>
    </lineage>
</organism>
<comment type="caution">
    <text evidence="6">The sequence shown here is derived from an EMBL/GenBank/DDBJ whole genome shotgun (WGS) entry which is preliminary data.</text>
</comment>
<keyword evidence="2" id="KW-0805">Transcription regulation</keyword>
<keyword evidence="7" id="KW-1185">Reference proteome</keyword>
<name>A0A9W9M026_9EURO</name>
<dbReference type="GO" id="GO:0000976">
    <property type="term" value="F:transcription cis-regulatory region binding"/>
    <property type="evidence" value="ECO:0007669"/>
    <property type="project" value="TreeGrafter"/>
</dbReference>
<dbReference type="InterPro" id="IPR051089">
    <property type="entry name" value="prtT"/>
</dbReference>
<dbReference type="PANTHER" id="PTHR31845:SF21">
    <property type="entry name" value="REGULATORY PROTEIN LEU3"/>
    <property type="match status" value="1"/>
</dbReference>
<evidence type="ECO:0000256" key="3">
    <source>
        <dbReference type="ARBA" id="ARBA00023125"/>
    </source>
</evidence>
<accession>A0A9W9M026</accession>
<evidence type="ECO:0000256" key="5">
    <source>
        <dbReference type="ARBA" id="ARBA00023242"/>
    </source>
</evidence>
<keyword evidence="5" id="KW-0539">Nucleus</keyword>
<dbReference type="GO" id="GO:0005634">
    <property type="term" value="C:nucleus"/>
    <property type="evidence" value="ECO:0007669"/>
    <property type="project" value="UniProtKB-SubCell"/>
</dbReference>
<evidence type="ECO:0008006" key="8">
    <source>
        <dbReference type="Google" id="ProtNLM"/>
    </source>
</evidence>
<dbReference type="GO" id="GO:0000981">
    <property type="term" value="F:DNA-binding transcription factor activity, RNA polymerase II-specific"/>
    <property type="evidence" value="ECO:0007669"/>
    <property type="project" value="TreeGrafter"/>
</dbReference>
<protein>
    <recommendedName>
        <fullName evidence="8">Transcription factor domain-containing protein</fullName>
    </recommendedName>
</protein>
<sequence length="654" mass="73676">MCEMPAFRAAVRLEELENEVRQLRSSVSNLPPSVTAVGHDRPPIHEQAERSVPNLPISVTPQPTQPVRSGERPALLSQEFPSLNVPVSTSAERCLGSLHFSPAKIDTLFHLFFNRYHVYFPFLQPAVSPDDYFNRSSLLFWVIVYTAARQYPDDPGLMAALTGPLKGLLWETISNPPHTWYIVQAISLLCMWPFPTSSLSTDITAMLVNISQTIAMQLGLHQPEAIQDFSRIKRKLNNTETSEVIRTWAACYIATQSVFTTEGMALTSSGWTVDRICDEKSPYEVPGFLKQQLLIYRFSARLGNYMSRYVPRPLNPSPTQESLSVLDLLEHEYQDLCRSMGGQLPTENEILLANTGLQLYVFYLLDSSVSTGRKIGLVRAFEIATDLIKKLQELDDATSFMKYCPASFSRATTLAALFILRLEDSSFVDILDGEKGKQAFNTALSLLRRTSMEENDLQGRTFKILTQMWSMQGRSQQSGKDPHLKLRTRLGASLLHDTIWRWRENFGGQASGTQTPHRETTNDLAVNGLLENDTAPPSLDPSGCGADLFFEDVFDGEMLSLLPLDFGDLAFDQAETSAGFNPLPSYLENCDKRLTWDSDIIWHNKCKSDFLYNLRRFILDAECSGTSLVFNSTKFYHLNSCWSSLNPRQCLAYV</sequence>
<evidence type="ECO:0000313" key="6">
    <source>
        <dbReference type="EMBL" id="KAJ5184045.1"/>
    </source>
</evidence>
<reference evidence="6" key="2">
    <citation type="journal article" date="2023" name="IMA Fungus">
        <title>Comparative genomic study of the Penicillium genus elucidates a diverse pangenome and 15 lateral gene transfer events.</title>
        <authorList>
            <person name="Petersen C."/>
            <person name="Sorensen T."/>
            <person name="Nielsen M.R."/>
            <person name="Sondergaard T.E."/>
            <person name="Sorensen J.L."/>
            <person name="Fitzpatrick D.A."/>
            <person name="Frisvad J.C."/>
            <person name="Nielsen K.L."/>
        </authorList>
    </citation>
    <scope>NUCLEOTIDE SEQUENCE</scope>
    <source>
        <strain evidence="6">IBT 21917</strain>
    </source>
</reference>